<dbReference type="STRING" id="489703.SAMN04488038_110184"/>
<dbReference type="Pfam" id="PF04028">
    <property type="entry name" value="DUF374"/>
    <property type="match status" value="1"/>
</dbReference>
<dbReference type="RefSeq" id="WP_177188997.1">
    <property type="nucleotide sequence ID" value="NZ_FOFS01000010.1"/>
</dbReference>
<dbReference type="Proteomes" id="UP000199233">
    <property type="component" value="Unassembled WGS sequence"/>
</dbReference>
<feature type="domain" description="DUF374" evidence="1">
    <location>
        <begin position="60"/>
        <end position="128"/>
    </location>
</feature>
<evidence type="ECO:0000313" key="2">
    <source>
        <dbReference type="EMBL" id="SEQ78246.1"/>
    </source>
</evidence>
<dbReference type="InterPro" id="IPR007172">
    <property type="entry name" value="DUF374"/>
</dbReference>
<keyword evidence="3" id="KW-1185">Reference proteome</keyword>
<evidence type="ECO:0000259" key="1">
    <source>
        <dbReference type="Pfam" id="PF04028"/>
    </source>
</evidence>
<organism evidence="2 3">
    <name type="scientific">Solimonas aquatica</name>
    <dbReference type="NCBI Taxonomy" id="489703"/>
    <lineage>
        <taxon>Bacteria</taxon>
        <taxon>Pseudomonadati</taxon>
        <taxon>Pseudomonadota</taxon>
        <taxon>Gammaproteobacteria</taxon>
        <taxon>Nevskiales</taxon>
        <taxon>Nevskiaceae</taxon>
        <taxon>Solimonas</taxon>
    </lineage>
</organism>
<dbReference type="CDD" id="cd07983">
    <property type="entry name" value="LPLAT_DUF374-like"/>
    <property type="match status" value="1"/>
</dbReference>
<sequence>MPGKMLLLRVAYLLVRVLASSYRFRSCRAGQQLASLPAQGYVLAIWHQNLFGGILAQTGVPHCVMISRSSDGAGVAYICERLGHRVLRGSSRRGERDKGGKQAKDEMIEVLKTGLPGAITVDGPCGPAHEVKPGIIEMARLSRRPIVPYLTLPRRYWSFPSWDAFRLPKPFTRVDVCYGAPIDIPADTSFAQFAHYQQQLTEALLRLESTALAARDA</sequence>
<protein>
    <recommendedName>
        <fullName evidence="1">DUF374 domain-containing protein</fullName>
    </recommendedName>
</protein>
<gene>
    <name evidence="2" type="ORF">SAMN04488038_110184</name>
</gene>
<reference evidence="2 3" key="1">
    <citation type="submission" date="2016-10" db="EMBL/GenBank/DDBJ databases">
        <authorList>
            <person name="de Groot N.N."/>
        </authorList>
    </citation>
    <scope>NUCLEOTIDE SEQUENCE [LARGE SCALE GENOMIC DNA]</scope>
    <source>
        <strain evidence="2 3">DSM 25927</strain>
    </source>
</reference>
<evidence type="ECO:0000313" key="3">
    <source>
        <dbReference type="Proteomes" id="UP000199233"/>
    </source>
</evidence>
<dbReference type="AlphaFoldDB" id="A0A1H9IUN1"/>
<dbReference type="EMBL" id="FOFS01000010">
    <property type="protein sequence ID" value="SEQ78246.1"/>
    <property type="molecule type" value="Genomic_DNA"/>
</dbReference>
<accession>A0A1H9IUN1</accession>
<proteinExistence type="predicted"/>
<name>A0A1H9IUN1_9GAMM</name>